<evidence type="ECO:0000313" key="1">
    <source>
        <dbReference type="EMBL" id="KAK2555192.1"/>
    </source>
</evidence>
<accession>A0AAD9Q5J4</accession>
<proteinExistence type="predicted"/>
<gene>
    <name evidence="1" type="ORF">P5673_023169</name>
</gene>
<protein>
    <recommendedName>
        <fullName evidence="3">SWIM-type domain-containing protein</fullName>
    </recommendedName>
</protein>
<dbReference type="EMBL" id="JARQWQ010000064">
    <property type="protein sequence ID" value="KAK2555192.1"/>
    <property type="molecule type" value="Genomic_DNA"/>
</dbReference>
<reference evidence="1" key="2">
    <citation type="journal article" date="2023" name="Science">
        <title>Genomic signatures of disease resistance in endangered staghorn corals.</title>
        <authorList>
            <person name="Vollmer S.V."/>
            <person name="Selwyn J.D."/>
            <person name="Despard B.A."/>
            <person name="Roesel C.L."/>
        </authorList>
    </citation>
    <scope>NUCLEOTIDE SEQUENCE</scope>
    <source>
        <strain evidence="1">K2</strain>
    </source>
</reference>
<organism evidence="1 2">
    <name type="scientific">Acropora cervicornis</name>
    <name type="common">Staghorn coral</name>
    <dbReference type="NCBI Taxonomy" id="6130"/>
    <lineage>
        <taxon>Eukaryota</taxon>
        <taxon>Metazoa</taxon>
        <taxon>Cnidaria</taxon>
        <taxon>Anthozoa</taxon>
        <taxon>Hexacorallia</taxon>
        <taxon>Scleractinia</taxon>
        <taxon>Astrocoeniina</taxon>
        <taxon>Acroporidae</taxon>
        <taxon>Acropora</taxon>
    </lineage>
</organism>
<name>A0AAD9Q5J4_ACRCE</name>
<reference evidence="1" key="1">
    <citation type="journal article" date="2023" name="G3 (Bethesda)">
        <title>Whole genome assembly and annotation of the endangered Caribbean coral Acropora cervicornis.</title>
        <authorList>
            <person name="Selwyn J.D."/>
            <person name="Vollmer S.V."/>
        </authorList>
    </citation>
    <scope>NUCLEOTIDE SEQUENCE</scope>
    <source>
        <strain evidence="1">K2</strain>
    </source>
</reference>
<evidence type="ECO:0000313" key="2">
    <source>
        <dbReference type="Proteomes" id="UP001249851"/>
    </source>
</evidence>
<sequence length="186" mass="20644">MAANSEESCKTLTQKCLEEFIKEKKSDQRAQAFFVEDYVHDLFITFPEAECCVMKGKCYRSMSKSEKPHEMKMILEFSDSGSNIVFKRCSCKAGQGHCHHLSALGYAVLSSMKKSDDASACTSKPQQWHVPRGAKKQPPTLDAANVFKTIGGKGISKRCITLPLRSKISQEEGLGGKQTNVSRVSR</sequence>
<dbReference type="AlphaFoldDB" id="A0AAD9Q5J4"/>
<dbReference type="Proteomes" id="UP001249851">
    <property type="component" value="Unassembled WGS sequence"/>
</dbReference>
<keyword evidence="2" id="KW-1185">Reference proteome</keyword>
<evidence type="ECO:0008006" key="3">
    <source>
        <dbReference type="Google" id="ProtNLM"/>
    </source>
</evidence>
<comment type="caution">
    <text evidence="1">The sequence shown here is derived from an EMBL/GenBank/DDBJ whole genome shotgun (WGS) entry which is preliminary data.</text>
</comment>